<dbReference type="SMART" id="SM00228">
    <property type="entry name" value="PDZ"/>
    <property type="match status" value="1"/>
</dbReference>
<dbReference type="EMBL" id="WBVQ01000002">
    <property type="protein sequence ID" value="KAB2816615.1"/>
    <property type="molecule type" value="Genomic_DNA"/>
</dbReference>
<feature type="domain" description="PDZ" evidence="2">
    <location>
        <begin position="471"/>
        <end position="543"/>
    </location>
</feature>
<comment type="caution">
    <text evidence="3">The sequence shown here is derived from an EMBL/GenBank/DDBJ whole genome shotgun (WGS) entry which is preliminary data.</text>
</comment>
<dbReference type="SUPFAM" id="SSF50156">
    <property type="entry name" value="PDZ domain-like"/>
    <property type="match status" value="1"/>
</dbReference>
<dbReference type="AlphaFoldDB" id="A0A6L3ZFG5"/>
<accession>A0A6L3ZFG5</accession>
<dbReference type="Gene3D" id="3.50.30.30">
    <property type="match status" value="1"/>
</dbReference>
<feature type="signal peptide" evidence="1">
    <location>
        <begin position="1"/>
        <end position="27"/>
    </location>
</feature>
<dbReference type="InterPro" id="IPR007484">
    <property type="entry name" value="Peptidase_M28"/>
</dbReference>
<evidence type="ECO:0000313" key="3">
    <source>
        <dbReference type="EMBL" id="KAB2816615.1"/>
    </source>
</evidence>
<evidence type="ECO:0000256" key="1">
    <source>
        <dbReference type="SAM" id="SignalP"/>
    </source>
</evidence>
<dbReference type="OrthoDB" id="9778250at2"/>
<sequence length="552" mass="59968">MASKLNSMKKWLLATFSVALLSPCAFAQSGDIHSARADLYFLASDSLKGRSPGSREIIVAANHIVNVFKDAELAPLGEENYFQAFPIPIAMTMMPESNQLQIGDAEYHPSKTIFPVRFSENATAKGEAVHVGFGITAPELEHDDYNEVLVEGKIAIIDISSPDGIHPHSQYMKYHGLDYRISNAKEHGAVGVVFTQTDRTAQPPQSSYNSSIPSGLPAWFMADAKDIVDGSEVSISVQLLPAQVMGYNVIGYADRGMESTIIIGAHYDHLGYGGENSLYRGESAIHNGADDNASGTTGLLYLARNATSIAPNHNLLFIAFSGEERGLIGSDYYSEHPTVDLSKVVAMLNMDMIGRLSEDRELLISGTGTAVEWDDIIEGENTTSLAISSSKGGTGASDHTSFYQKDIPVLHFFTGTHDDYHKPSDDPDKINYKGLIEVADYIERIANAIPDELTFQKTNDAEQSTTPRFNVTLGIIPDYIFGGPGVKVDGVTDGKPAAKAGLLPDDVITQLGEYPIADIYAYMRALGAFKPGDSTTVKVLREEKEMEFELTF</sequence>
<dbReference type="Gene3D" id="2.30.42.10">
    <property type="match status" value="1"/>
</dbReference>
<dbReference type="SUPFAM" id="SSF52025">
    <property type="entry name" value="PA domain"/>
    <property type="match status" value="1"/>
</dbReference>
<dbReference type="Pfam" id="PF13180">
    <property type="entry name" value="PDZ_2"/>
    <property type="match status" value="1"/>
</dbReference>
<dbReference type="PANTHER" id="PTHR12147:SF26">
    <property type="entry name" value="PEPTIDASE M28 DOMAIN-CONTAINING PROTEIN"/>
    <property type="match status" value="1"/>
</dbReference>
<dbReference type="InterPro" id="IPR046450">
    <property type="entry name" value="PA_dom_sf"/>
</dbReference>
<dbReference type="Pfam" id="PF04389">
    <property type="entry name" value="Peptidase_M28"/>
    <property type="match status" value="1"/>
</dbReference>
<reference evidence="3 4" key="1">
    <citation type="submission" date="2019-10" db="EMBL/GenBank/DDBJ databases">
        <title>Genome sequence of Phaeocystidibacter marisrubri JCM30614 (type strain).</title>
        <authorList>
            <person name="Bowman J.P."/>
        </authorList>
    </citation>
    <scope>NUCLEOTIDE SEQUENCE [LARGE SCALE GENOMIC DNA]</scope>
    <source>
        <strain evidence="3 4">JCM 30614</strain>
    </source>
</reference>
<dbReference type="Proteomes" id="UP000484164">
    <property type="component" value="Unassembled WGS sequence"/>
</dbReference>
<feature type="chain" id="PRO_5026871247" evidence="1">
    <location>
        <begin position="28"/>
        <end position="552"/>
    </location>
</feature>
<proteinExistence type="predicted"/>
<organism evidence="3 4">
    <name type="scientific">Phaeocystidibacter marisrubri</name>
    <dbReference type="NCBI Taxonomy" id="1577780"/>
    <lineage>
        <taxon>Bacteria</taxon>
        <taxon>Pseudomonadati</taxon>
        <taxon>Bacteroidota</taxon>
        <taxon>Flavobacteriia</taxon>
        <taxon>Flavobacteriales</taxon>
        <taxon>Phaeocystidibacteraceae</taxon>
        <taxon>Phaeocystidibacter</taxon>
    </lineage>
</organism>
<keyword evidence="4" id="KW-1185">Reference proteome</keyword>
<evidence type="ECO:0000259" key="2">
    <source>
        <dbReference type="SMART" id="SM00228"/>
    </source>
</evidence>
<dbReference type="GO" id="GO:0006508">
    <property type="term" value="P:proteolysis"/>
    <property type="evidence" value="ECO:0007669"/>
    <property type="project" value="InterPro"/>
</dbReference>
<name>A0A6L3ZFG5_9FLAO</name>
<evidence type="ECO:0000313" key="4">
    <source>
        <dbReference type="Proteomes" id="UP000484164"/>
    </source>
</evidence>
<gene>
    <name evidence="3" type="ORF">F8C82_13115</name>
</gene>
<dbReference type="Gene3D" id="3.40.630.10">
    <property type="entry name" value="Zn peptidases"/>
    <property type="match status" value="1"/>
</dbReference>
<protein>
    <submittedName>
        <fullName evidence="3">M28 family peptidase</fullName>
    </submittedName>
</protein>
<dbReference type="InterPro" id="IPR036034">
    <property type="entry name" value="PDZ_sf"/>
</dbReference>
<dbReference type="PANTHER" id="PTHR12147">
    <property type="entry name" value="METALLOPEPTIDASE M28 FAMILY MEMBER"/>
    <property type="match status" value="1"/>
</dbReference>
<dbReference type="GO" id="GO:0008235">
    <property type="term" value="F:metalloexopeptidase activity"/>
    <property type="evidence" value="ECO:0007669"/>
    <property type="project" value="InterPro"/>
</dbReference>
<dbReference type="SUPFAM" id="SSF53187">
    <property type="entry name" value="Zn-dependent exopeptidases"/>
    <property type="match status" value="1"/>
</dbReference>
<keyword evidence="1" id="KW-0732">Signal</keyword>
<dbReference type="InterPro" id="IPR045175">
    <property type="entry name" value="M28_fam"/>
</dbReference>
<dbReference type="InterPro" id="IPR001478">
    <property type="entry name" value="PDZ"/>
</dbReference>